<name>A0A5C6CLZ7_9BACT</name>
<gene>
    <name evidence="1" type="ORF">Pla52o_13930</name>
</gene>
<evidence type="ECO:0000313" key="2">
    <source>
        <dbReference type="Proteomes" id="UP000316304"/>
    </source>
</evidence>
<keyword evidence="2" id="KW-1185">Reference proteome</keyword>
<dbReference type="EMBL" id="SJPT01000002">
    <property type="protein sequence ID" value="TWU25095.1"/>
    <property type="molecule type" value="Genomic_DNA"/>
</dbReference>
<accession>A0A5C6CLZ7</accession>
<reference evidence="1 2" key="1">
    <citation type="submission" date="2019-02" db="EMBL/GenBank/DDBJ databases">
        <title>Deep-cultivation of Planctomycetes and their phenomic and genomic characterization uncovers novel biology.</title>
        <authorList>
            <person name="Wiegand S."/>
            <person name="Jogler M."/>
            <person name="Boedeker C."/>
            <person name="Pinto D."/>
            <person name="Vollmers J."/>
            <person name="Rivas-Marin E."/>
            <person name="Kohn T."/>
            <person name="Peeters S.H."/>
            <person name="Heuer A."/>
            <person name="Rast P."/>
            <person name="Oberbeckmann S."/>
            <person name="Bunk B."/>
            <person name="Jeske O."/>
            <person name="Meyerdierks A."/>
            <person name="Storesund J.E."/>
            <person name="Kallscheuer N."/>
            <person name="Luecker S."/>
            <person name="Lage O.M."/>
            <person name="Pohl T."/>
            <person name="Merkel B.J."/>
            <person name="Hornburger P."/>
            <person name="Mueller R.-W."/>
            <person name="Bruemmer F."/>
            <person name="Labrenz M."/>
            <person name="Spormann A.M."/>
            <person name="Op Den Camp H."/>
            <person name="Overmann J."/>
            <person name="Amann R."/>
            <person name="Jetten M.S.M."/>
            <person name="Mascher T."/>
            <person name="Medema M.H."/>
            <person name="Devos D.P."/>
            <person name="Kaster A.-K."/>
            <person name="Ovreas L."/>
            <person name="Rohde M."/>
            <person name="Galperin M.Y."/>
            <person name="Jogler C."/>
        </authorList>
    </citation>
    <scope>NUCLEOTIDE SEQUENCE [LARGE SCALE GENOMIC DNA]</scope>
    <source>
        <strain evidence="1 2">Pla52o</strain>
    </source>
</reference>
<proteinExistence type="predicted"/>
<dbReference type="AlphaFoldDB" id="A0A5C6CLZ7"/>
<organism evidence="1 2">
    <name type="scientific">Novipirellula galeiformis</name>
    <dbReference type="NCBI Taxonomy" id="2528004"/>
    <lineage>
        <taxon>Bacteria</taxon>
        <taxon>Pseudomonadati</taxon>
        <taxon>Planctomycetota</taxon>
        <taxon>Planctomycetia</taxon>
        <taxon>Pirellulales</taxon>
        <taxon>Pirellulaceae</taxon>
        <taxon>Novipirellula</taxon>
    </lineage>
</organism>
<protein>
    <submittedName>
        <fullName evidence="1">Uncharacterized protein</fullName>
    </submittedName>
</protein>
<dbReference type="Proteomes" id="UP000316304">
    <property type="component" value="Unassembled WGS sequence"/>
</dbReference>
<comment type="caution">
    <text evidence="1">The sequence shown here is derived from an EMBL/GenBank/DDBJ whole genome shotgun (WGS) entry which is preliminary data.</text>
</comment>
<sequence>MTAGGAALTCGYCPQSLRDTCGTPTATSETVTSETVTSETVTSETVHTNLMAAELCDQGRGLHVVLVGAA</sequence>
<evidence type="ECO:0000313" key="1">
    <source>
        <dbReference type="EMBL" id="TWU25095.1"/>
    </source>
</evidence>